<dbReference type="PANTHER" id="PTHR33495:SF2">
    <property type="entry name" value="ANTI-SIGMA FACTOR ANTAGONIST TM_1081-RELATED"/>
    <property type="match status" value="1"/>
</dbReference>
<dbReference type="InterPro" id="IPR058548">
    <property type="entry name" value="MlaB-like_STAS"/>
</dbReference>
<evidence type="ECO:0000313" key="3">
    <source>
        <dbReference type="Proteomes" id="UP000540423"/>
    </source>
</evidence>
<proteinExistence type="predicted"/>
<evidence type="ECO:0000259" key="1">
    <source>
        <dbReference type="PROSITE" id="PS50801"/>
    </source>
</evidence>
<dbReference type="GO" id="GO:0043856">
    <property type="term" value="F:anti-sigma factor antagonist activity"/>
    <property type="evidence" value="ECO:0007669"/>
    <property type="project" value="TreeGrafter"/>
</dbReference>
<reference evidence="2 3" key="1">
    <citation type="submission" date="2020-08" db="EMBL/GenBank/DDBJ databases">
        <title>Genomic Encyclopedia of Type Strains, Phase IV (KMG-IV): sequencing the most valuable type-strain genomes for metagenomic binning, comparative biology and taxonomic classification.</title>
        <authorList>
            <person name="Goeker M."/>
        </authorList>
    </citation>
    <scope>NUCLEOTIDE SEQUENCE [LARGE SCALE GENOMIC DNA]</scope>
    <source>
        <strain evidence="2 3">DSM 40141</strain>
    </source>
</reference>
<dbReference type="Pfam" id="PF13466">
    <property type="entry name" value="STAS_2"/>
    <property type="match status" value="1"/>
</dbReference>
<sequence length="142" mass="14546">MTVRPFTSHAAVHSGVARVTLAGELDLDTAFHVRDTVAACLVKQPTEVRLDLTGVSFCDCSGLNALLAVRSSALRAGVGLRVEGIGTQPARLLALIGADGLFAERASSATAVPAPCAAEADTRRPDAAMAVAEKAPLRGLLA</sequence>
<name>A0A7X0LT54_9ACTN</name>
<protein>
    <submittedName>
        <fullName evidence="2">Anti-anti-sigma factor</fullName>
    </submittedName>
</protein>
<evidence type="ECO:0000313" key="2">
    <source>
        <dbReference type="EMBL" id="MBB6438661.1"/>
    </source>
</evidence>
<dbReference type="CDD" id="cd07043">
    <property type="entry name" value="STAS_anti-anti-sigma_factors"/>
    <property type="match status" value="1"/>
</dbReference>
<dbReference type="SUPFAM" id="SSF52091">
    <property type="entry name" value="SpoIIaa-like"/>
    <property type="match status" value="1"/>
</dbReference>
<dbReference type="RefSeq" id="WP_185034937.1">
    <property type="nucleotide sequence ID" value="NZ_BNBN01000006.1"/>
</dbReference>
<dbReference type="Gene3D" id="3.30.750.24">
    <property type="entry name" value="STAS domain"/>
    <property type="match status" value="1"/>
</dbReference>
<feature type="domain" description="STAS" evidence="1">
    <location>
        <begin position="6"/>
        <end position="97"/>
    </location>
</feature>
<dbReference type="PANTHER" id="PTHR33495">
    <property type="entry name" value="ANTI-SIGMA FACTOR ANTAGONIST TM_1081-RELATED-RELATED"/>
    <property type="match status" value="1"/>
</dbReference>
<dbReference type="AlphaFoldDB" id="A0A7X0LT54"/>
<dbReference type="InterPro" id="IPR002645">
    <property type="entry name" value="STAS_dom"/>
</dbReference>
<accession>A0A7X0LT54</accession>
<dbReference type="Proteomes" id="UP000540423">
    <property type="component" value="Unassembled WGS sequence"/>
</dbReference>
<comment type="caution">
    <text evidence="2">The sequence shown here is derived from an EMBL/GenBank/DDBJ whole genome shotgun (WGS) entry which is preliminary data.</text>
</comment>
<organism evidence="2 3">
    <name type="scientific">Streptomyces candidus</name>
    <dbReference type="NCBI Taxonomy" id="67283"/>
    <lineage>
        <taxon>Bacteria</taxon>
        <taxon>Bacillati</taxon>
        <taxon>Actinomycetota</taxon>
        <taxon>Actinomycetes</taxon>
        <taxon>Kitasatosporales</taxon>
        <taxon>Streptomycetaceae</taxon>
        <taxon>Streptomyces</taxon>
    </lineage>
</organism>
<dbReference type="InterPro" id="IPR036513">
    <property type="entry name" value="STAS_dom_sf"/>
</dbReference>
<dbReference type="PROSITE" id="PS50801">
    <property type="entry name" value="STAS"/>
    <property type="match status" value="1"/>
</dbReference>
<gene>
    <name evidence="2" type="ORF">HNQ79_005173</name>
</gene>
<keyword evidence="3" id="KW-1185">Reference proteome</keyword>
<dbReference type="EMBL" id="JACHEM010000014">
    <property type="protein sequence ID" value="MBB6438661.1"/>
    <property type="molecule type" value="Genomic_DNA"/>
</dbReference>